<dbReference type="InterPro" id="IPR024791">
    <property type="entry name" value="Cyt_c/ubiquinol_Oxase_su3"/>
</dbReference>
<comment type="caution">
    <text evidence="4">The sequence shown here is derived from an EMBL/GenBank/DDBJ whole genome shotgun (WGS) entry which is preliminary data.</text>
</comment>
<proteinExistence type="inferred from homology"/>
<evidence type="ECO:0000313" key="5">
    <source>
        <dbReference type="Proteomes" id="UP000776276"/>
    </source>
</evidence>
<dbReference type="Pfam" id="PF00510">
    <property type="entry name" value="COX3"/>
    <property type="match status" value="1"/>
</dbReference>
<keyword evidence="1 2" id="KW-0812">Transmembrane</keyword>
<reference evidence="4 5" key="1">
    <citation type="submission" date="2021-06" db="EMBL/GenBank/DDBJ databases">
        <title>Sphingomonas sp. XMGL2, whole genome shotgun sequencing project.</title>
        <authorList>
            <person name="Zhao G."/>
            <person name="Shen L."/>
        </authorList>
    </citation>
    <scope>NUCLEOTIDE SEQUENCE [LARGE SCALE GENOMIC DNA]</scope>
    <source>
        <strain evidence="4 5">XMGL2</strain>
    </source>
</reference>
<keyword evidence="5" id="KW-1185">Reference proteome</keyword>
<organism evidence="4 5">
    <name type="scientific">Sphingomonas quercus</name>
    <dbReference type="NCBI Taxonomy" id="2842451"/>
    <lineage>
        <taxon>Bacteria</taxon>
        <taxon>Pseudomonadati</taxon>
        <taxon>Pseudomonadota</taxon>
        <taxon>Alphaproteobacteria</taxon>
        <taxon>Sphingomonadales</taxon>
        <taxon>Sphingomonadaceae</taxon>
        <taxon>Sphingomonas</taxon>
    </lineage>
</organism>
<evidence type="ECO:0000313" key="4">
    <source>
        <dbReference type="EMBL" id="MBU3079350.1"/>
    </source>
</evidence>
<keyword evidence="2" id="KW-1133">Transmembrane helix</keyword>
<dbReference type="PANTHER" id="PTHR11403">
    <property type="entry name" value="CYTOCHROME C OXIDASE SUBUNIT III"/>
    <property type="match status" value="1"/>
</dbReference>
<feature type="transmembrane region" description="Helical" evidence="2">
    <location>
        <begin position="96"/>
        <end position="116"/>
    </location>
</feature>
<protein>
    <submittedName>
        <fullName evidence="4">Cytochrome c oxidase subunit 3</fullName>
    </submittedName>
</protein>
<feature type="transmembrane region" description="Helical" evidence="2">
    <location>
        <begin position="176"/>
        <end position="195"/>
    </location>
</feature>
<name>A0ABS6BM07_9SPHN</name>
<feature type="transmembrane region" description="Helical" evidence="2">
    <location>
        <begin position="66"/>
        <end position="84"/>
    </location>
</feature>
<dbReference type="Proteomes" id="UP000776276">
    <property type="component" value="Unassembled WGS sequence"/>
</dbReference>
<evidence type="ECO:0000256" key="2">
    <source>
        <dbReference type="SAM" id="Phobius"/>
    </source>
</evidence>
<dbReference type="CDD" id="cd00386">
    <property type="entry name" value="Heme_Cu_Oxidase_III_like"/>
    <property type="match status" value="1"/>
</dbReference>
<evidence type="ECO:0000259" key="3">
    <source>
        <dbReference type="PROSITE" id="PS50253"/>
    </source>
</evidence>
<keyword evidence="2" id="KW-0472">Membrane</keyword>
<dbReference type="EMBL" id="JAHKRT010000009">
    <property type="protein sequence ID" value="MBU3079350.1"/>
    <property type="molecule type" value="Genomic_DNA"/>
</dbReference>
<feature type="transmembrane region" description="Helical" evidence="2">
    <location>
        <begin position="21"/>
        <end position="46"/>
    </location>
</feature>
<gene>
    <name evidence="4" type="ORF">KOF26_15945</name>
</gene>
<accession>A0ABS6BM07</accession>
<comment type="similarity">
    <text evidence="1">Belongs to the cytochrome c oxidase subunit 3 family.</text>
</comment>
<comment type="subcellular location">
    <subcellularLocation>
        <location evidence="1">Cell membrane</location>
        <topology evidence="1">Multi-pass membrane protein</topology>
    </subcellularLocation>
</comment>
<dbReference type="PANTHER" id="PTHR11403:SF2">
    <property type="entry name" value="CYTOCHROME BO(3) UBIQUINOL OXIDASE SUBUNIT 3"/>
    <property type="match status" value="1"/>
</dbReference>
<dbReference type="PROSITE" id="PS50253">
    <property type="entry name" value="COX3"/>
    <property type="match status" value="1"/>
</dbReference>
<feature type="transmembrane region" description="Helical" evidence="2">
    <location>
        <begin position="142"/>
        <end position="164"/>
    </location>
</feature>
<feature type="domain" description="Heme-copper oxidase subunit III family profile" evidence="3">
    <location>
        <begin position="26"/>
        <end position="198"/>
    </location>
</feature>
<evidence type="ECO:0000256" key="1">
    <source>
        <dbReference type="RuleBase" id="RU003376"/>
    </source>
</evidence>
<sequence length="203" mass="22314">MAEQVISAPRSLPVGPVESHGVGWNGMACLIASEAALFGYLLFSYYYLGASNPRGWLMEPHPDLHLALPNTLLLLASSVAAWWGERGVRQESKGQALAGLALALVMGTVFATVQVYEWHAKTYAPGTSSYASLYFITTGLHMAHVVIGLAVLAMLILWIAFGYFSPLRRLPVSNGVLYWHFVDAVWLFVFTTYYLTPLLGFAR</sequence>
<dbReference type="InterPro" id="IPR000298">
    <property type="entry name" value="Cyt_c_oxidase-like_su3"/>
</dbReference>
<dbReference type="RefSeq" id="WP_216327352.1">
    <property type="nucleotide sequence ID" value="NZ_JAHKRT010000009.1"/>
</dbReference>